<evidence type="ECO:0000256" key="4">
    <source>
        <dbReference type="SAM" id="SignalP"/>
    </source>
</evidence>
<reference evidence="5 6" key="1">
    <citation type="journal article" date="2010" name="Genome Biol.">
        <title>A first genome assembly of the barley fungal pathogen Pyrenophora teres f. teres.</title>
        <authorList>
            <person name="Ellwood S.R."/>
            <person name="Liu Z."/>
            <person name="Syme R.A."/>
            <person name="Lai Z."/>
            <person name="Hane J.K."/>
            <person name="Keiper F."/>
            <person name="Moffat C.S."/>
            <person name="Oliver R.P."/>
            <person name="Friesen T.L."/>
        </authorList>
    </citation>
    <scope>NUCLEOTIDE SEQUENCE [LARGE SCALE GENOMIC DNA]</scope>
    <source>
        <strain evidence="5 6">0-1</strain>
    </source>
</reference>
<dbReference type="AlphaFoldDB" id="E3S098"/>
<dbReference type="PROSITE" id="PS00616">
    <property type="entry name" value="HIS_ACID_PHOSPHAT_1"/>
    <property type="match status" value="1"/>
</dbReference>
<dbReference type="Pfam" id="PF00328">
    <property type="entry name" value="His_Phos_2"/>
    <property type="match status" value="1"/>
</dbReference>
<keyword evidence="3" id="KW-0378">Hydrolase</keyword>
<evidence type="ECO:0000313" key="6">
    <source>
        <dbReference type="Proteomes" id="UP000001067"/>
    </source>
</evidence>
<dbReference type="EC" id="3.1.3.8" evidence="2"/>
<feature type="signal peptide" evidence="4">
    <location>
        <begin position="1"/>
        <end position="24"/>
    </location>
</feature>
<dbReference type="HOGENOM" id="CLU_020880_2_2_1"/>
<feature type="chain" id="PRO_5003181799" description="3-phytase" evidence="4">
    <location>
        <begin position="25"/>
        <end position="585"/>
    </location>
</feature>
<dbReference type="InterPro" id="IPR033379">
    <property type="entry name" value="Acid_Pase_AS"/>
</dbReference>
<organism evidence="6">
    <name type="scientific">Pyrenophora teres f. teres (strain 0-1)</name>
    <name type="common">Barley net blotch fungus</name>
    <name type="synonym">Drechslera teres f. teres</name>
    <dbReference type="NCBI Taxonomy" id="861557"/>
    <lineage>
        <taxon>Eukaryota</taxon>
        <taxon>Fungi</taxon>
        <taxon>Dikarya</taxon>
        <taxon>Ascomycota</taxon>
        <taxon>Pezizomycotina</taxon>
        <taxon>Dothideomycetes</taxon>
        <taxon>Pleosporomycetidae</taxon>
        <taxon>Pleosporales</taxon>
        <taxon>Pleosporineae</taxon>
        <taxon>Pleosporaceae</taxon>
        <taxon>Pyrenophora</taxon>
    </lineage>
</organism>
<dbReference type="OrthoDB" id="6509975at2759"/>
<sequence>MFAKRTTVAVRGAAFVALLAGVGAAPTTTAVPAATDAGANTADVYPPASSKFFITLFPVAVKEEEKNKTDDVCGVAAVNSSLFPPESVVGFPGPTPTGAEPFAIQTAPAYPYNDGSASSFPLILPQPHGSGSQSPNFDITKYWGNLSPWYSVRSADYGLPDASPLIPDGCEITQMHLLYRHGARYPTSDAAPAKFAQKILNATKTGLAFSGELEWLANWKYKLGAELLTPSGRSENFMLGVAYRQLYGHLLNNFTESGKIPVFRTQSQDRMVHTAENFAAGFFGVPEYMSQVSIELLVETLGVNNSGAPYEICNNSNIASRGSIGSKIASDFAHYAFNATLARLQSQAVGINLTSTDAIAMLQLCSYETHAVGYSPFCTLFSEQDFLNYEYYYDLSFYYNNGFGSPVAAAQGKGFLDEFIARFTQTYPQLNSALNETFDNSSTYFPLDQSIYADATHEVVVLDTLTAFNLTVLFKGGPLSAKGNEGRSAFVASKVVPFATHFTTQVIECRAMVPTKQIRFIVNDAVLPIDESYPGCPADANGLCSFDNVVDVLKKRSAEIDFEHDCFANYTAEAGVDYNGRAPRS</sequence>
<dbReference type="PANTHER" id="PTHR20963:SF55">
    <property type="entry name" value="PHOSPHATASE, PUTATIVE-RELATED"/>
    <property type="match status" value="1"/>
</dbReference>
<dbReference type="InterPro" id="IPR000560">
    <property type="entry name" value="His_Pase_clade-2"/>
</dbReference>
<dbReference type="KEGG" id="pte:PTT_15466"/>
<dbReference type="GO" id="GO:0003993">
    <property type="term" value="F:acid phosphatase activity"/>
    <property type="evidence" value="ECO:0007669"/>
    <property type="project" value="TreeGrafter"/>
</dbReference>
<gene>
    <name evidence="5" type="ORF">PTT_15466</name>
</gene>
<keyword evidence="4" id="KW-0732">Signal</keyword>
<name>E3S098_PYRTT</name>
<evidence type="ECO:0000256" key="1">
    <source>
        <dbReference type="ARBA" id="ARBA00005375"/>
    </source>
</evidence>
<dbReference type="EMBL" id="GL536293">
    <property type="protein sequence ID" value="EFQ88608.1"/>
    <property type="molecule type" value="Genomic_DNA"/>
</dbReference>
<comment type="similarity">
    <text evidence="1">Belongs to the histidine acid phosphatase family.</text>
</comment>
<dbReference type="Proteomes" id="UP000001067">
    <property type="component" value="Unassembled WGS sequence"/>
</dbReference>
<dbReference type="GO" id="GO:0016158">
    <property type="term" value="F:inositol hexakisphosphate 3-phosphatase activity"/>
    <property type="evidence" value="ECO:0007669"/>
    <property type="project" value="UniProtKB-EC"/>
</dbReference>
<evidence type="ECO:0000313" key="5">
    <source>
        <dbReference type="EMBL" id="EFQ88608.1"/>
    </source>
</evidence>
<evidence type="ECO:0000256" key="3">
    <source>
        <dbReference type="ARBA" id="ARBA00022801"/>
    </source>
</evidence>
<evidence type="ECO:0000256" key="2">
    <source>
        <dbReference type="ARBA" id="ARBA00012632"/>
    </source>
</evidence>
<dbReference type="Gene3D" id="3.40.50.1240">
    <property type="entry name" value="Phosphoglycerate mutase-like"/>
    <property type="match status" value="1"/>
</dbReference>
<dbReference type="SUPFAM" id="SSF53254">
    <property type="entry name" value="Phosphoglycerate mutase-like"/>
    <property type="match status" value="1"/>
</dbReference>
<dbReference type="FunFam" id="3.40.50.1240:FF:000033">
    <property type="entry name" value="Chromosome 12, whole genome shotgun sequence"/>
    <property type="match status" value="1"/>
</dbReference>
<dbReference type="eggNOG" id="KOG1382">
    <property type="taxonomic scope" value="Eukaryota"/>
</dbReference>
<proteinExistence type="inferred from homology"/>
<dbReference type="PANTHER" id="PTHR20963">
    <property type="entry name" value="MULTIPLE INOSITOL POLYPHOSPHATE PHOSPHATASE-RELATED"/>
    <property type="match status" value="1"/>
</dbReference>
<protein>
    <recommendedName>
        <fullName evidence="2">3-phytase</fullName>
        <ecNumber evidence="2">3.1.3.8</ecNumber>
    </recommendedName>
</protein>
<dbReference type="InterPro" id="IPR029033">
    <property type="entry name" value="His_PPase_superfam"/>
</dbReference>
<accession>E3S098</accession>
<keyword evidence="6" id="KW-1185">Reference proteome</keyword>
<dbReference type="CDD" id="cd07061">
    <property type="entry name" value="HP_HAP_like"/>
    <property type="match status" value="1"/>
</dbReference>